<protein>
    <submittedName>
        <fullName evidence="2">Helix-turn-helix domain-containing protein</fullName>
    </submittedName>
</protein>
<evidence type="ECO:0000313" key="3">
    <source>
        <dbReference type="Proteomes" id="UP001291653"/>
    </source>
</evidence>
<dbReference type="SUPFAM" id="SSF47413">
    <property type="entry name" value="lambda repressor-like DNA-binding domains"/>
    <property type="match status" value="1"/>
</dbReference>
<dbReference type="SMART" id="SM00530">
    <property type="entry name" value="HTH_XRE"/>
    <property type="match status" value="1"/>
</dbReference>
<organism evidence="2 3">
    <name type="scientific">Streptomyces yaizuensis</name>
    <dbReference type="NCBI Taxonomy" id="2989713"/>
    <lineage>
        <taxon>Bacteria</taxon>
        <taxon>Bacillati</taxon>
        <taxon>Actinomycetota</taxon>
        <taxon>Actinomycetes</taxon>
        <taxon>Kitasatosporales</taxon>
        <taxon>Streptomycetaceae</taxon>
        <taxon>Streptomyces</taxon>
    </lineage>
</organism>
<evidence type="ECO:0000259" key="1">
    <source>
        <dbReference type="PROSITE" id="PS50943"/>
    </source>
</evidence>
<dbReference type="PROSITE" id="PS50943">
    <property type="entry name" value="HTH_CROC1"/>
    <property type="match status" value="1"/>
</dbReference>
<dbReference type="CDD" id="cd00093">
    <property type="entry name" value="HTH_XRE"/>
    <property type="match status" value="1"/>
</dbReference>
<proteinExistence type="predicted"/>
<dbReference type="EMBL" id="BSBI01000023">
    <property type="protein sequence ID" value="GLF99749.1"/>
    <property type="molecule type" value="Genomic_DNA"/>
</dbReference>
<dbReference type="RefSeq" id="WP_323451682.1">
    <property type="nucleotide sequence ID" value="NZ_BSBI01000023.1"/>
</dbReference>
<gene>
    <name evidence="2" type="ORF">SYYSPA8_35650</name>
</gene>
<name>A0ABQ5PAX4_9ACTN</name>
<feature type="domain" description="HTH cro/C1-type" evidence="1">
    <location>
        <begin position="17"/>
        <end position="70"/>
    </location>
</feature>
<evidence type="ECO:0000313" key="2">
    <source>
        <dbReference type="EMBL" id="GLF99749.1"/>
    </source>
</evidence>
<comment type="caution">
    <text evidence="2">The sequence shown here is derived from an EMBL/GenBank/DDBJ whole genome shotgun (WGS) entry which is preliminary data.</text>
</comment>
<dbReference type="Proteomes" id="UP001291653">
    <property type="component" value="Unassembled WGS sequence"/>
</dbReference>
<sequence length="425" mass="46382">MGTEVGEVVSTELARNVKKQRRAAGMTQEALAEAADLSVSTVQKVEQGGTARTQTLHAIARGLGVPTSRLFVADSPAPVVDDDATRRSLVPIRMALCPPVGLDGVLAGPGLVPDDPADVRRKVITVHDLYRADQFGEVAKALPGLLEETGAALSVAREGDERRAAMKVRSLALQVAGKYLTQVRQYDLAYHAVEEGIRLAREAGARRYVATGIIGLGWVLLRQDRFDECYRLAVTTAEQMEPRISEGDRARVQLWGELWMRAASAAARDNRPDDTRDARRMVARAAGGMDREDPSFPTTWGGFGPVTAEIRVIEDFLVQGDSHADARAVLSRSGEGVMAESALKRLGRPQGANWARHKLDVCRAHALLGAHQDAMDELIGIRSLYPEWIRHQALARGIMTDILGSRKRILTQEMRDMAAYLGVVE</sequence>
<accession>A0ABQ5PAX4</accession>
<keyword evidence="3" id="KW-1185">Reference proteome</keyword>
<dbReference type="Pfam" id="PF01381">
    <property type="entry name" value="HTH_3"/>
    <property type="match status" value="1"/>
</dbReference>
<reference evidence="2 3" key="1">
    <citation type="submission" date="2022-10" db="EMBL/GenBank/DDBJ databases">
        <title>Draft genome sequence of Streptomyces sp. YSPA8.</title>
        <authorList>
            <person name="Moriuchi R."/>
            <person name="Dohra H."/>
            <person name="Yamamura H."/>
            <person name="Kodani S."/>
        </authorList>
    </citation>
    <scope>NUCLEOTIDE SEQUENCE [LARGE SCALE GENOMIC DNA]</scope>
    <source>
        <strain evidence="2 3">YSPA8</strain>
    </source>
</reference>
<dbReference type="InterPro" id="IPR001387">
    <property type="entry name" value="Cro/C1-type_HTH"/>
</dbReference>
<dbReference type="InterPro" id="IPR010982">
    <property type="entry name" value="Lambda_DNA-bd_dom_sf"/>
</dbReference>
<dbReference type="Gene3D" id="1.10.260.40">
    <property type="entry name" value="lambda repressor-like DNA-binding domains"/>
    <property type="match status" value="1"/>
</dbReference>